<dbReference type="Proteomes" id="UP001165082">
    <property type="component" value="Unassembled WGS sequence"/>
</dbReference>
<keyword evidence="3" id="KW-0539">Nucleus</keyword>
<dbReference type="InterPro" id="IPR005172">
    <property type="entry name" value="CRC"/>
</dbReference>
<evidence type="ECO:0000313" key="6">
    <source>
        <dbReference type="Proteomes" id="UP001165082"/>
    </source>
</evidence>
<dbReference type="PANTHER" id="PTHR12446:SF34">
    <property type="entry name" value="PROTEIN LIN-54 HOMOLOG"/>
    <property type="match status" value="1"/>
</dbReference>
<evidence type="ECO:0000313" key="5">
    <source>
        <dbReference type="EMBL" id="GMI06237.1"/>
    </source>
</evidence>
<comment type="subcellular location">
    <subcellularLocation>
        <location evidence="1">Nucleus</location>
    </subcellularLocation>
</comment>
<organism evidence="5 6">
    <name type="scientific">Triparma retinervis</name>
    <dbReference type="NCBI Taxonomy" id="2557542"/>
    <lineage>
        <taxon>Eukaryota</taxon>
        <taxon>Sar</taxon>
        <taxon>Stramenopiles</taxon>
        <taxon>Ochrophyta</taxon>
        <taxon>Bolidophyceae</taxon>
        <taxon>Parmales</taxon>
        <taxon>Triparmaceae</taxon>
        <taxon>Triparma</taxon>
    </lineage>
</organism>
<evidence type="ECO:0000259" key="4">
    <source>
        <dbReference type="PROSITE" id="PS51634"/>
    </source>
</evidence>
<comment type="similarity">
    <text evidence="2">Belongs to the lin-54 family.</text>
</comment>
<dbReference type="InterPro" id="IPR028307">
    <property type="entry name" value="Lin-54_fam"/>
</dbReference>
<gene>
    <name evidence="5" type="ORF">TrRE_jg11013</name>
</gene>
<feature type="domain" description="CRC" evidence="4">
    <location>
        <begin position="24"/>
        <end position="135"/>
    </location>
</feature>
<dbReference type="AlphaFoldDB" id="A0A9W7CDC0"/>
<protein>
    <recommendedName>
        <fullName evidence="4">CRC domain-containing protein</fullName>
    </recommendedName>
</protein>
<evidence type="ECO:0000256" key="1">
    <source>
        <dbReference type="ARBA" id="ARBA00004123"/>
    </source>
</evidence>
<proteinExistence type="inferred from homology"/>
<sequence>MASPRRTIPLDPHTLGSAVDLAPSLKACNCKRSNCLKLYCECFSSGVHCTPGFCNCVSCYNVEGFHAKKRLNAIMQTLARNPAAFRSKAKGPKHSGAGCHCKKSHCLKKYCECFQSNRYCSKGLCKCDDCKNFEGNPARALAVASSGPPSANKTYYRGGTAAMVHHRQQQTLPGTSSFYSSLPPSYHVNPIVGDPKNVVEAAVAPAARNDLEEWERSWSDPGNGTKEEGGTSLECDEVLVDEDEGVGGGVGAGAGKRAKPSKVMLGMYRKLQQKVEDMAQGMGRARINRTGSCWGEGKL</sequence>
<dbReference type="GO" id="GO:0005634">
    <property type="term" value="C:nucleus"/>
    <property type="evidence" value="ECO:0007669"/>
    <property type="project" value="UniProtKB-SubCell"/>
</dbReference>
<dbReference type="PANTHER" id="PTHR12446">
    <property type="entry name" value="TESMIN/TSO1-RELATED"/>
    <property type="match status" value="1"/>
</dbReference>
<name>A0A9W7CDC0_9STRA</name>
<dbReference type="OrthoDB" id="6283463at2759"/>
<evidence type="ECO:0000256" key="3">
    <source>
        <dbReference type="ARBA" id="ARBA00023242"/>
    </source>
</evidence>
<evidence type="ECO:0000256" key="2">
    <source>
        <dbReference type="ARBA" id="ARBA00007267"/>
    </source>
</evidence>
<reference evidence="5" key="1">
    <citation type="submission" date="2022-07" db="EMBL/GenBank/DDBJ databases">
        <title>Genome analysis of Parmales, a sister group of diatoms, reveals the evolutionary specialization of diatoms from phago-mixotrophs to photoautotrophs.</title>
        <authorList>
            <person name="Ban H."/>
            <person name="Sato S."/>
            <person name="Yoshikawa S."/>
            <person name="Kazumasa Y."/>
            <person name="Nakamura Y."/>
            <person name="Ichinomiya M."/>
            <person name="Saitoh K."/>
            <person name="Sato N."/>
            <person name="Blanc-Mathieu R."/>
            <person name="Endo H."/>
            <person name="Kuwata A."/>
            <person name="Ogata H."/>
        </authorList>
    </citation>
    <scope>NUCLEOTIDE SEQUENCE</scope>
</reference>
<keyword evidence="6" id="KW-1185">Reference proteome</keyword>
<accession>A0A9W7CDC0</accession>
<dbReference type="EMBL" id="BRXZ01000152">
    <property type="protein sequence ID" value="GMI06237.1"/>
    <property type="molecule type" value="Genomic_DNA"/>
</dbReference>
<dbReference type="InterPro" id="IPR033467">
    <property type="entry name" value="Tesmin/TSO1-like_CXC"/>
</dbReference>
<dbReference type="Pfam" id="PF03638">
    <property type="entry name" value="TCR"/>
    <property type="match status" value="2"/>
</dbReference>
<dbReference type="SMART" id="SM01114">
    <property type="entry name" value="CXC"/>
    <property type="match status" value="2"/>
</dbReference>
<dbReference type="PROSITE" id="PS51634">
    <property type="entry name" value="CRC"/>
    <property type="match status" value="1"/>
</dbReference>
<comment type="caution">
    <text evidence="5">The sequence shown here is derived from an EMBL/GenBank/DDBJ whole genome shotgun (WGS) entry which is preliminary data.</text>
</comment>
<dbReference type="GO" id="GO:0006355">
    <property type="term" value="P:regulation of DNA-templated transcription"/>
    <property type="evidence" value="ECO:0007669"/>
    <property type="project" value="TreeGrafter"/>
</dbReference>